<feature type="region of interest" description="Disordered" evidence="5">
    <location>
        <begin position="29"/>
        <end position="161"/>
    </location>
</feature>
<evidence type="ECO:0000256" key="4">
    <source>
        <dbReference type="PROSITE-ProRule" id="PRU00108"/>
    </source>
</evidence>
<evidence type="ECO:0000256" key="1">
    <source>
        <dbReference type="ARBA" id="ARBA00023125"/>
    </source>
</evidence>
<dbReference type="PROSITE" id="PS50071">
    <property type="entry name" value="HOMEOBOX_2"/>
    <property type="match status" value="1"/>
</dbReference>
<dbReference type="Gene3D" id="1.10.10.60">
    <property type="entry name" value="Homeodomain-like"/>
    <property type="match status" value="1"/>
</dbReference>
<dbReference type="SMART" id="SM00389">
    <property type="entry name" value="HOX"/>
    <property type="match status" value="1"/>
</dbReference>
<keyword evidence="8" id="KW-1185">Reference proteome</keyword>
<dbReference type="GO" id="GO:0003677">
    <property type="term" value="F:DNA binding"/>
    <property type="evidence" value="ECO:0007669"/>
    <property type="project" value="UniProtKB-UniRule"/>
</dbReference>
<evidence type="ECO:0000256" key="5">
    <source>
        <dbReference type="SAM" id="MobiDB-lite"/>
    </source>
</evidence>
<feature type="region of interest" description="Disordered" evidence="5">
    <location>
        <begin position="286"/>
        <end position="320"/>
    </location>
</feature>
<reference evidence="7" key="1">
    <citation type="submission" date="2021-01" db="EMBL/GenBank/DDBJ databases">
        <authorList>
            <consortium name="Aspergillus puulaauensis MK2 genome sequencing consortium"/>
            <person name="Kazuki M."/>
            <person name="Futagami T."/>
        </authorList>
    </citation>
    <scope>NUCLEOTIDE SEQUENCE</scope>
    <source>
        <strain evidence="7">MK2</strain>
    </source>
</reference>
<keyword evidence="3 4" id="KW-0539">Nucleus</keyword>
<proteinExistence type="predicted"/>
<name>A0A7R7XFW8_9EURO</name>
<dbReference type="AlphaFoldDB" id="A0A7R7XFW8"/>
<dbReference type="GO" id="GO:0005634">
    <property type="term" value="C:nucleus"/>
    <property type="evidence" value="ECO:0007669"/>
    <property type="project" value="UniProtKB-SubCell"/>
</dbReference>
<reference evidence="7" key="2">
    <citation type="submission" date="2021-02" db="EMBL/GenBank/DDBJ databases">
        <title>Aspergillus puulaauensis MK2 genome sequence.</title>
        <authorList>
            <person name="Futagami T."/>
            <person name="Mori K."/>
            <person name="Kadooka C."/>
            <person name="Tanaka T."/>
        </authorList>
    </citation>
    <scope>NUCLEOTIDE SEQUENCE</scope>
    <source>
        <strain evidence="7">MK2</strain>
    </source>
</reference>
<evidence type="ECO:0000313" key="7">
    <source>
        <dbReference type="EMBL" id="BCS20597.1"/>
    </source>
</evidence>
<comment type="subcellular location">
    <subcellularLocation>
        <location evidence="4">Nucleus</location>
    </subcellularLocation>
</comment>
<dbReference type="Pfam" id="PF05920">
    <property type="entry name" value="Homeobox_KN"/>
    <property type="match status" value="1"/>
</dbReference>
<sequence length="320" mass="36225">MSQGRDQSGGSKKMAISYASGLPADNQALPSFRELLPPHLHEEIESTSYYTSRQPRERPTSSHDVTPNFRPPYASSFKSQFDQRDYPGTRPDSHHPRDHAHVPGATNATSRYGSRPSPMLPPIRDLQSYPERGMGGYPDPRGASRPEMTAMPHGYPPTSHMPHPMGDRISTDSYRSVPPMHGQMGYPYPPMAYQSDPEHASPQALSHGPQSNFGILGDPIDSKNKRRRGNLPKPTTEILKKWFHEHLDHPYPSEEDKQMFMTRTNLTISQISNWFINARRRQLPALRNQMRTGGSETDQRQSPLSDLEQTPSDSSPQWRH</sequence>
<dbReference type="PANTHER" id="PTHR11850">
    <property type="entry name" value="HOMEOBOX PROTEIN TRANSCRIPTION FACTORS"/>
    <property type="match status" value="1"/>
</dbReference>
<dbReference type="Proteomes" id="UP000654913">
    <property type="component" value="Chromosome 2"/>
</dbReference>
<dbReference type="InterPro" id="IPR050224">
    <property type="entry name" value="TALE_homeobox"/>
</dbReference>
<accession>A0A7R7XFW8</accession>
<dbReference type="EMBL" id="AP024444">
    <property type="protein sequence ID" value="BCS20597.1"/>
    <property type="molecule type" value="Genomic_DNA"/>
</dbReference>
<feature type="DNA-binding region" description="Homeobox" evidence="4">
    <location>
        <begin position="224"/>
        <end position="286"/>
    </location>
</feature>
<dbReference type="InterPro" id="IPR009057">
    <property type="entry name" value="Homeodomain-like_sf"/>
</dbReference>
<dbReference type="GO" id="GO:0006355">
    <property type="term" value="P:regulation of DNA-templated transcription"/>
    <property type="evidence" value="ECO:0007669"/>
    <property type="project" value="InterPro"/>
</dbReference>
<evidence type="ECO:0000313" key="8">
    <source>
        <dbReference type="Proteomes" id="UP000654913"/>
    </source>
</evidence>
<feature type="compositionally biased region" description="Basic and acidic residues" evidence="5">
    <location>
        <begin position="81"/>
        <end position="101"/>
    </location>
</feature>
<dbReference type="KEGG" id="apuu:APUU_21029S"/>
<dbReference type="SUPFAM" id="SSF46689">
    <property type="entry name" value="Homeodomain-like"/>
    <property type="match status" value="1"/>
</dbReference>
<gene>
    <name evidence="7" type="ORF">APUU_21029S</name>
</gene>
<organism evidence="7 8">
    <name type="scientific">Aspergillus puulaauensis</name>
    <dbReference type="NCBI Taxonomy" id="1220207"/>
    <lineage>
        <taxon>Eukaryota</taxon>
        <taxon>Fungi</taxon>
        <taxon>Dikarya</taxon>
        <taxon>Ascomycota</taxon>
        <taxon>Pezizomycotina</taxon>
        <taxon>Eurotiomycetes</taxon>
        <taxon>Eurotiomycetidae</taxon>
        <taxon>Eurotiales</taxon>
        <taxon>Aspergillaceae</taxon>
        <taxon>Aspergillus</taxon>
    </lineage>
</organism>
<keyword evidence="2 4" id="KW-0371">Homeobox</keyword>
<dbReference type="CDD" id="cd00086">
    <property type="entry name" value="homeodomain"/>
    <property type="match status" value="1"/>
</dbReference>
<dbReference type="GeneID" id="64970602"/>
<dbReference type="OrthoDB" id="10056939at2759"/>
<feature type="region of interest" description="Disordered" evidence="5">
    <location>
        <begin position="194"/>
        <end position="234"/>
    </location>
</feature>
<dbReference type="RefSeq" id="XP_041552791.1">
    <property type="nucleotide sequence ID" value="XM_041699736.1"/>
</dbReference>
<feature type="compositionally biased region" description="Polar residues" evidence="5">
    <location>
        <begin position="289"/>
        <end position="320"/>
    </location>
</feature>
<keyword evidence="1 4" id="KW-0238">DNA-binding</keyword>
<dbReference type="InterPro" id="IPR008422">
    <property type="entry name" value="KN_HD"/>
</dbReference>
<evidence type="ECO:0000256" key="2">
    <source>
        <dbReference type="ARBA" id="ARBA00023155"/>
    </source>
</evidence>
<protein>
    <recommendedName>
        <fullName evidence="6">Homeobox domain-containing protein</fullName>
    </recommendedName>
</protein>
<evidence type="ECO:0000259" key="6">
    <source>
        <dbReference type="PROSITE" id="PS50071"/>
    </source>
</evidence>
<feature type="domain" description="Homeobox" evidence="6">
    <location>
        <begin position="222"/>
        <end position="285"/>
    </location>
</feature>
<evidence type="ECO:0000256" key="3">
    <source>
        <dbReference type="ARBA" id="ARBA00023242"/>
    </source>
</evidence>
<dbReference type="InterPro" id="IPR001356">
    <property type="entry name" value="HD"/>
</dbReference>